<keyword evidence="1" id="KW-0812">Transmembrane</keyword>
<sequence>MNPYLLIGGILTAIVAILHLGCIRYGAPWYRFFGAGEKMALLAERGSIWPTLITSLIVVALSIWSLYALSGAGVIAELPLLLWVISLTTAVYLLRGVGGLFLISRPLGRTPVFWLWSSLICLLFGTIHLVGLLQIGP</sequence>
<name>A0A558D319_9GAMM</name>
<organism evidence="2 3">
    <name type="scientific">Sedimenticola thiotaurini</name>
    <dbReference type="NCBI Taxonomy" id="1543721"/>
    <lineage>
        <taxon>Bacteria</taxon>
        <taxon>Pseudomonadati</taxon>
        <taxon>Pseudomonadota</taxon>
        <taxon>Gammaproteobacteria</taxon>
        <taxon>Chromatiales</taxon>
        <taxon>Sedimenticolaceae</taxon>
        <taxon>Sedimenticola</taxon>
    </lineage>
</organism>
<reference evidence="2 3" key="1">
    <citation type="submission" date="2019-07" db="EMBL/GenBank/DDBJ databases">
        <title>The pathways for chlorine oxyanion respiration interact through the shared metabolite chlorate.</title>
        <authorList>
            <person name="Barnum T.P."/>
            <person name="Cheng Y."/>
            <person name="Hill K.A."/>
            <person name="Lucas L.N."/>
            <person name="Carlson H.K."/>
            <person name="Coates J.D."/>
        </authorList>
    </citation>
    <scope>NUCLEOTIDE SEQUENCE [LARGE SCALE GENOMIC DNA]</scope>
    <source>
        <strain evidence="2">BK-3</strain>
    </source>
</reference>
<comment type="caution">
    <text evidence="2">The sequence shown here is derived from an EMBL/GenBank/DDBJ whole genome shotgun (WGS) entry which is preliminary data.</text>
</comment>
<gene>
    <name evidence="2" type="ORF">FHK82_08675</name>
</gene>
<feature type="transmembrane region" description="Helical" evidence="1">
    <location>
        <begin position="114"/>
        <end position="135"/>
    </location>
</feature>
<feature type="transmembrane region" description="Helical" evidence="1">
    <location>
        <begin position="6"/>
        <end position="27"/>
    </location>
</feature>
<evidence type="ECO:0000256" key="1">
    <source>
        <dbReference type="SAM" id="Phobius"/>
    </source>
</evidence>
<evidence type="ECO:0000313" key="3">
    <source>
        <dbReference type="Proteomes" id="UP000317355"/>
    </source>
</evidence>
<evidence type="ECO:0000313" key="2">
    <source>
        <dbReference type="EMBL" id="TVT55412.1"/>
    </source>
</evidence>
<feature type="transmembrane region" description="Helical" evidence="1">
    <location>
        <begin position="48"/>
        <end position="68"/>
    </location>
</feature>
<keyword evidence="1" id="KW-1133">Transmembrane helix</keyword>
<protein>
    <submittedName>
        <fullName evidence="2">Uncharacterized protein</fullName>
    </submittedName>
</protein>
<dbReference type="AlphaFoldDB" id="A0A558D319"/>
<dbReference type="EMBL" id="VMRY01000034">
    <property type="protein sequence ID" value="TVT55412.1"/>
    <property type="molecule type" value="Genomic_DNA"/>
</dbReference>
<accession>A0A558D319</accession>
<feature type="transmembrane region" description="Helical" evidence="1">
    <location>
        <begin position="80"/>
        <end position="102"/>
    </location>
</feature>
<proteinExistence type="predicted"/>
<dbReference type="Proteomes" id="UP000317355">
    <property type="component" value="Unassembled WGS sequence"/>
</dbReference>
<keyword evidence="1" id="KW-0472">Membrane</keyword>